<dbReference type="SUPFAM" id="SSF53659">
    <property type="entry name" value="Isocitrate/Isopropylmalate dehydrogenase-like"/>
    <property type="match status" value="1"/>
</dbReference>
<dbReference type="GO" id="GO:0051287">
    <property type="term" value="F:NAD binding"/>
    <property type="evidence" value="ECO:0007669"/>
    <property type="project" value="InterPro"/>
</dbReference>
<keyword evidence="1" id="KW-0479">Metal-binding</keyword>
<dbReference type="EMBL" id="CP003345">
    <property type="protein sequence ID" value="AFM02980.1"/>
    <property type="molecule type" value="Genomic_DNA"/>
</dbReference>
<sequence length="395" mass="44116">MENEHSKSYYPFESDNGSENTDNLAFHTKERPKRFRPRIGISMGDFNGIGVEVILKTLTDTRVLDLCIPVIFGAARVFSHYKKLLNIDFTFQQHFIDDENIASSIHQQKTNIVNCSSAKIEIEAGKVTAEAGACALAALEGATKAMQEGWIDALVTAPINKDNIQSETFNFPGHTEYLTEKFSKDKVKDSLMFLIHENLRVGVVTGHIPLKDVPTAVTAEKITSKLNLMLHSLKQDFGIAKPKVALLGLNPHAGENGLLGSEEKEIILPVIEKFRQKEHLVYGAFPSDGFFGAKEYEKFDGILAMYHDQGLIPFKTLAFNEGINFTAGLPVVRTSPDHGTAYGIAGKNSADESSFRNALFLAIDTVKSRIDFEITNKEKMEHKQRRKEERRRNRG</sequence>
<accession>I4AG95</accession>
<dbReference type="Proteomes" id="UP000006054">
    <property type="component" value="Chromosome"/>
</dbReference>
<dbReference type="InterPro" id="IPR005255">
    <property type="entry name" value="PdxA_fam"/>
</dbReference>
<evidence type="ECO:0000313" key="6">
    <source>
        <dbReference type="Proteomes" id="UP000006054"/>
    </source>
</evidence>
<dbReference type="AlphaFoldDB" id="I4AG95"/>
<keyword evidence="3" id="KW-0520">NAD</keyword>
<keyword evidence="6" id="KW-1185">Reference proteome</keyword>
<dbReference type="STRING" id="880071.Fleli_0505"/>
<reference evidence="6" key="1">
    <citation type="submission" date="2012-06" db="EMBL/GenBank/DDBJ databases">
        <title>The complete genome of Flexibacter litoralis DSM 6794.</title>
        <authorList>
            <person name="Lucas S."/>
            <person name="Copeland A."/>
            <person name="Lapidus A."/>
            <person name="Glavina del Rio T."/>
            <person name="Dalin E."/>
            <person name="Tice H."/>
            <person name="Bruce D."/>
            <person name="Goodwin L."/>
            <person name="Pitluck S."/>
            <person name="Peters L."/>
            <person name="Ovchinnikova G."/>
            <person name="Lu M."/>
            <person name="Kyrpides N."/>
            <person name="Mavromatis K."/>
            <person name="Ivanova N."/>
            <person name="Brettin T."/>
            <person name="Detter J.C."/>
            <person name="Han C."/>
            <person name="Larimer F."/>
            <person name="Land M."/>
            <person name="Hauser L."/>
            <person name="Markowitz V."/>
            <person name="Cheng J.-F."/>
            <person name="Hugenholtz P."/>
            <person name="Woyke T."/>
            <person name="Wu D."/>
            <person name="Spring S."/>
            <person name="Lang E."/>
            <person name="Kopitz M."/>
            <person name="Brambilla E."/>
            <person name="Klenk H.-P."/>
            <person name="Eisen J.A."/>
        </authorList>
    </citation>
    <scope>NUCLEOTIDE SEQUENCE [LARGE SCALE GENOMIC DNA]</scope>
    <source>
        <strain evidence="6">ATCC 23117 / DSM 6794 / NBRC 15988 / NCIMB 1366 / Sio-4</strain>
    </source>
</reference>
<dbReference type="PANTHER" id="PTHR30004:SF6">
    <property type="entry name" value="D-THREONATE 4-PHOSPHATE DEHYDROGENASE"/>
    <property type="match status" value="1"/>
</dbReference>
<keyword evidence="2 5" id="KW-0560">Oxidoreductase</keyword>
<dbReference type="GO" id="GO:0046872">
    <property type="term" value="F:metal ion binding"/>
    <property type="evidence" value="ECO:0007669"/>
    <property type="project" value="UniProtKB-KW"/>
</dbReference>
<evidence type="ECO:0000256" key="4">
    <source>
        <dbReference type="SAM" id="MobiDB-lite"/>
    </source>
</evidence>
<dbReference type="PATRIC" id="fig|880071.3.peg.478"/>
<evidence type="ECO:0000256" key="2">
    <source>
        <dbReference type="ARBA" id="ARBA00023002"/>
    </source>
</evidence>
<dbReference type="EC" id="1.1.1.262" evidence="5"/>
<evidence type="ECO:0000256" key="1">
    <source>
        <dbReference type="ARBA" id="ARBA00022723"/>
    </source>
</evidence>
<dbReference type="GO" id="GO:0050570">
    <property type="term" value="F:4-hydroxythreonine-4-phosphate dehydrogenase activity"/>
    <property type="evidence" value="ECO:0007669"/>
    <property type="project" value="UniProtKB-EC"/>
</dbReference>
<dbReference type="Pfam" id="PF04166">
    <property type="entry name" value="PdxA"/>
    <property type="match status" value="1"/>
</dbReference>
<evidence type="ECO:0000256" key="3">
    <source>
        <dbReference type="ARBA" id="ARBA00023027"/>
    </source>
</evidence>
<organism evidence="5 6">
    <name type="scientific">Bernardetia litoralis (strain ATCC 23117 / DSM 6794 / NBRC 15988 / NCIMB 1366 / Fx l1 / Sio-4)</name>
    <name type="common">Flexibacter litoralis</name>
    <dbReference type="NCBI Taxonomy" id="880071"/>
    <lineage>
        <taxon>Bacteria</taxon>
        <taxon>Pseudomonadati</taxon>
        <taxon>Bacteroidota</taxon>
        <taxon>Cytophagia</taxon>
        <taxon>Cytophagales</taxon>
        <taxon>Bernardetiaceae</taxon>
        <taxon>Bernardetia</taxon>
    </lineage>
</organism>
<evidence type="ECO:0000313" key="5">
    <source>
        <dbReference type="EMBL" id="AFM02980.1"/>
    </source>
</evidence>
<dbReference type="PANTHER" id="PTHR30004">
    <property type="entry name" value="4-HYDROXYTHREONINE-4-PHOSPHATE DEHYDROGENASE"/>
    <property type="match status" value="1"/>
</dbReference>
<name>I4AG95_BERLS</name>
<dbReference type="eggNOG" id="COG1995">
    <property type="taxonomic scope" value="Bacteria"/>
</dbReference>
<dbReference type="HOGENOM" id="CLU_040168_4_0_10"/>
<dbReference type="KEGG" id="fli:Fleli_0505"/>
<protein>
    <submittedName>
        <fullName evidence="5">4-hydroxythreonine-4-phosphate dehydrogenase</fullName>
        <ecNumber evidence="5">1.1.1.262</ecNumber>
    </submittedName>
</protein>
<proteinExistence type="predicted"/>
<dbReference type="RefSeq" id="WP_014796440.1">
    <property type="nucleotide sequence ID" value="NC_018018.1"/>
</dbReference>
<dbReference type="NCBIfam" id="TIGR00557">
    <property type="entry name" value="pdxA"/>
    <property type="match status" value="1"/>
</dbReference>
<feature type="region of interest" description="Disordered" evidence="4">
    <location>
        <begin position="1"/>
        <end position="29"/>
    </location>
</feature>
<gene>
    <name evidence="5" type="ordered locus">Fleli_0505</name>
</gene>
<dbReference type="Gene3D" id="3.40.718.10">
    <property type="entry name" value="Isopropylmalate Dehydrogenase"/>
    <property type="match status" value="1"/>
</dbReference>